<reference evidence="3" key="1">
    <citation type="journal article" date="2019" name="Int. J. Syst. Evol. Microbiol.">
        <title>The Global Catalogue of Microorganisms (GCM) 10K type strain sequencing project: providing services to taxonomists for standard genome sequencing and annotation.</title>
        <authorList>
            <consortium name="The Broad Institute Genomics Platform"/>
            <consortium name="The Broad Institute Genome Sequencing Center for Infectious Disease"/>
            <person name="Wu L."/>
            <person name="Ma J."/>
        </authorList>
    </citation>
    <scope>NUCLEOTIDE SEQUENCE [LARGE SCALE GENOMIC DNA]</scope>
    <source>
        <strain evidence="3">JCM 16001</strain>
    </source>
</reference>
<sequence length="64" mass="6478">MEVSVQNASFAAGRASVAVSCAMGASQVRPAVSGSRTGDGPEYNSGPCGSAAIRADPRDCSRRF</sequence>
<dbReference type="Proteomes" id="UP001499851">
    <property type="component" value="Unassembled WGS sequence"/>
</dbReference>
<comment type="caution">
    <text evidence="2">The sequence shown here is derived from an EMBL/GenBank/DDBJ whole genome shotgun (WGS) entry which is preliminary data.</text>
</comment>
<feature type="compositionally biased region" description="Basic and acidic residues" evidence="1">
    <location>
        <begin position="55"/>
        <end position="64"/>
    </location>
</feature>
<dbReference type="EMBL" id="BAAAQF010000002">
    <property type="protein sequence ID" value="GAA1662827.1"/>
    <property type="molecule type" value="Genomic_DNA"/>
</dbReference>
<feature type="region of interest" description="Disordered" evidence="1">
    <location>
        <begin position="29"/>
        <end position="64"/>
    </location>
</feature>
<evidence type="ECO:0000313" key="3">
    <source>
        <dbReference type="Proteomes" id="UP001499851"/>
    </source>
</evidence>
<proteinExistence type="predicted"/>
<evidence type="ECO:0000313" key="2">
    <source>
        <dbReference type="EMBL" id="GAA1662827.1"/>
    </source>
</evidence>
<protein>
    <submittedName>
        <fullName evidence="2">Uncharacterized protein</fullName>
    </submittedName>
</protein>
<name>A0ABP4RVU2_9ACTN</name>
<evidence type="ECO:0000256" key="1">
    <source>
        <dbReference type="SAM" id="MobiDB-lite"/>
    </source>
</evidence>
<keyword evidence="3" id="KW-1185">Reference proteome</keyword>
<accession>A0ABP4RVU2</accession>
<organism evidence="2 3">
    <name type="scientific">Glycomyces endophyticus</name>
    <dbReference type="NCBI Taxonomy" id="480996"/>
    <lineage>
        <taxon>Bacteria</taxon>
        <taxon>Bacillati</taxon>
        <taxon>Actinomycetota</taxon>
        <taxon>Actinomycetes</taxon>
        <taxon>Glycomycetales</taxon>
        <taxon>Glycomycetaceae</taxon>
        <taxon>Glycomyces</taxon>
    </lineage>
</organism>
<gene>
    <name evidence="2" type="ORF">GCM10009830_05170</name>
</gene>